<dbReference type="InParanoid" id="A0A4W6DS42"/>
<proteinExistence type="predicted"/>
<dbReference type="GeneTree" id="ENSGT00950000183173"/>
<dbReference type="Pfam" id="PF16297">
    <property type="entry name" value="DUF4939"/>
    <property type="match status" value="1"/>
</dbReference>
<keyword evidence="1" id="KW-0862">Zinc</keyword>
<accession>A0A4W6DS42</accession>
<evidence type="ECO:0000259" key="3">
    <source>
        <dbReference type="PROSITE" id="PS50158"/>
    </source>
</evidence>
<keyword evidence="5" id="KW-1185">Reference proteome</keyword>
<feature type="domain" description="CCHC-type" evidence="3">
    <location>
        <begin position="296"/>
        <end position="309"/>
    </location>
</feature>
<evidence type="ECO:0000313" key="5">
    <source>
        <dbReference type="Proteomes" id="UP000314980"/>
    </source>
</evidence>
<dbReference type="Ensembl" id="ENSLCAT00010028268.1">
    <property type="protein sequence ID" value="ENSLCAP00010027666.1"/>
    <property type="gene ID" value="ENSLCAG00010013010.1"/>
</dbReference>
<dbReference type="Proteomes" id="UP000314980">
    <property type="component" value="Unassembled WGS sequence"/>
</dbReference>
<keyword evidence="1" id="KW-0479">Metal-binding</keyword>
<dbReference type="SUPFAM" id="SSF57756">
    <property type="entry name" value="Retrovirus zinc finger-like domains"/>
    <property type="match status" value="1"/>
</dbReference>
<evidence type="ECO:0000313" key="4">
    <source>
        <dbReference type="Ensembl" id="ENSLCAP00010027666.1"/>
    </source>
</evidence>
<protein>
    <recommendedName>
        <fullName evidence="3">CCHC-type domain-containing protein</fullName>
    </recommendedName>
</protein>
<reference evidence="4" key="3">
    <citation type="submission" date="2025-09" db="UniProtKB">
        <authorList>
            <consortium name="Ensembl"/>
        </authorList>
    </citation>
    <scope>IDENTIFICATION</scope>
</reference>
<feature type="compositionally biased region" description="Low complexity" evidence="2">
    <location>
        <begin position="274"/>
        <end position="284"/>
    </location>
</feature>
<dbReference type="PANTHER" id="PTHR15503:SF36">
    <property type="entry name" value="RETROTRANSPOSON GAG-LIKE PROTEIN 5"/>
    <property type="match status" value="1"/>
</dbReference>
<sequence>QVSCLPLPSVLPPPGDTYPALMWFTCVSLSALRTERQMASFSEQMSQIAQQIQWLLPVSPPRNPVPAVAPSTPTPPPSGFASLTPPERFSGDSGDCHPFLTQCGLHFELQPARFPTDRAEVAFIISRLSGRAEVWATAEWAPHSTICDSLQAFSNTLVQIFQQTRPGREAARSLMELRQGGRRVADYAIEFRTLATDSEWNPVALFDAFIHGLSEQLKDQLAPLELPPTLEELIALTIKIDNRLFDREMERLRATLAVPRQRAKPRDPTATHLSSPSPTGTSPPVERERRMRLGECLYCGQRGHLVRECQLRPKRLRLRD</sequence>
<evidence type="ECO:0000256" key="2">
    <source>
        <dbReference type="SAM" id="MobiDB-lite"/>
    </source>
</evidence>
<reference evidence="5" key="1">
    <citation type="submission" date="2015-09" db="EMBL/GenBank/DDBJ databases">
        <authorList>
            <person name="Sai Rama Sridatta P."/>
        </authorList>
    </citation>
    <scope>NUCLEOTIDE SEQUENCE [LARGE SCALE GENOMIC DNA]</scope>
</reference>
<dbReference type="InterPro" id="IPR001878">
    <property type="entry name" value="Znf_CCHC"/>
</dbReference>
<dbReference type="InterPro" id="IPR036875">
    <property type="entry name" value="Znf_CCHC_sf"/>
</dbReference>
<keyword evidence="1" id="KW-0863">Zinc-finger</keyword>
<feature type="region of interest" description="Disordered" evidence="2">
    <location>
        <begin position="256"/>
        <end position="287"/>
    </location>
</feature>
<organism evidence="4 5">
    <name type="scientific">Lates calcarifer</name>
    <name type="common">Barramundi</name>
    <name type="synonym">Holocentrus calcarifer</name>
    <dbReference type="NCBI Taxonomy" id="8187"/>
    <lineage>
        <taxon>Eukaryota</taxon>
        <taxon>Metazoa</taxon>
        <taxon>Chordata</taxon>
        <taxon>Craniata</taxon>
        <taxon>Vertebrata</taxon>
        <taxon>Euteleostomi</taxon>
        <taxon>Actinopterygii</taxon>
        <taxon>Neopterygii</taxon>
        <taxon>Teleostei</taxon>
        <taxon>Neoteleostei</taxon>
        <taxon>Acanthomorphata</taxon>
        <taxon>Carangaria</taxon>
        <taxon>Carangaria incertae sedis</taxon>
        <taxon>Centropomidae</taxon>
        <taxon>Lates</taxon>
    </lineage>
</organism>
<dbReference type="GO" id="GO:0008270">
    <property type="term" value="F:zinc ion binding"/>
    <property type="evidence" value="ECO:0007669"/>
    <property type="project" value="UniProtKB-KW"/>
</dbReference>
<dbReference type="AlphaFoldDB" id="A0A4W6DS42"/>
<dbReference type="STRING" id="8187.ENSLCAP00010027666"/>
<evidence type="ECO:0000256" key="1">
    <source>
        <dbReference type="PROSITE-ProRule" id="PRU00047"/>
    </source>
</evidence>
<dbReference type="GO" id="GO:0003676">
    <property type="term" value="F:nucleic acid binding"/>
    <property type="evidence" value="ECO:0007669"/>
    <property type="project" value="InterPro"/>
</dbReference>
<dbReference type="InterPro" id="IPR032567">
    <property type="entry name" value="RTL1-rel"/>
</dbReference>
<name>A0A4W6DS42_LATCA</name>
<dbReference type="Gene3D" id="4.10.60.10">
    <property type="entry name" value="Zinc finger, CCHC-type"/>
    <property type="match status" value="1"/>
</dbReference>
<dbReference type="PROSITE" id="PS50158">
    <property type="entry name" value="ZF_CCHC"/>
    <property type="match status" value="1"/>
</dbReference>
<reference evidence="4" key="2">
    <citation type="submission" date="2025-08" db="UniProtKB">
        <authorList>
            <consortium name="Ensembl"/>
        </authorList>
    </citation>
    <scope>IDENTIFICATION</scope>
</reference>
<dbReference type="InterPro" id="IPR032549">
    <property type="entry name" value="DUF4939"/>
</dbReference>
<dbReference type="PANTHER" id="PTHR15503">
    <property type="entry name" value="LDOC1 RELATED"/>
    <property type="match status" value="1"/>
</dbReference>